<dbReference type="HOGENOM" id="CLU_143403_0_0_10"/>
<sequence>MKGKQYIITSTHFNGLVSYTYNLKGWLIDFHLDVSNIHIDTLNFFYDHLPKNLELMKDWIANAKNFKVEEVPADISFDRFWTEYGKHGTKSVAMKRYNKLKDNEKISAILGIRIERRKKQKDQTAMPYAETYLNQKRWE</sequence>
<evidence type="ECO:0000313" key="2">
    <source>
        <dbReference type="Proteomes" id="UP000008641"/>
    </source>
</evidence>
<reference evidence="2" key="2">
    <citation type="journal article" date="2011" name="Stand. Genomic Sci.">
        <title>Complete genome sequence of Weeksella virosa type strain (9751T).</title>
        <authorList>
            <person name="Lang E."/>
            <person name="Teshima H."/>
            <person name="Lucas S."/>
            <person name="Lapidus A."/>
            <person name="Hammon N."/>
            <person name="Deshpande S."/>
            <person name="Nolan M."/>
            <person name="Cheng J."/>
            <person name="Pitluck S."/>
            <person name="Liolios K."/>
            <person name="Pagani I."/>
            <person name="Mikhailova N."/>
            <person name="Ivanova N."/>
            <person name="Mavromatis K."/>
            <person name="Pati A."/>
            <person name="Tapia R."/>
            <person name="Han C."/>
            <person name="Goodwin L."/>
            <person name="Chen A."/>
            <person name="Palaniappan K."/>
            <person name="Land M."/>
            <person name="Hauser L."/>
            <person name="Chang Y."/>
            <person name="Jeffries C."/>
            <person name="Brambilla E."/>
            <person name="Kopitz M."/>
            <person name="Rohde M."/>
            <person name="Goker M."/>
            <person name="Tindall B."/>
            <person name="Detter J."/>
            <person name="Woyke T."/>
            <person name="Bristow J."/>
            <person name="Eisen J."/>
            <person name="Markowitz V."/>
            <person name="Hugenholtz P."/>
            <person name="Klenk H."/>
            <person name="Kyrpides N."/>
        </authorList>
    </citation>
    <scope>NUCLEOTIDE SEQUENCE [LARGE SCALE GENOMIC DNA]</scope>
    <source>
        <strain evidence="2">ATCC 43766 / DSM 16922 / JCM 21250 / NBRC 16016 / NCTC 11634 / CL345/78</strain>
    </source>
</reference>
<dbReference type="RefSeq" id="WP_013597247.1">
    <property type="nucleotide sequence ID" value="NC_015144.1"/>
</dbReference>
<name>F0P2W5_WEEVC</name>
<proteinExistence type="predicted"/>
<dbReference type="Proteomes" id="UP000008641">
    <property type="component" value="Chromosome"/>
</dbReference>
<dbReference type="OrthoDB" id="1132132at2"/>
<reference evidence="1 2" key="1">
    <citation type="journal article" date="2011" name="Stand. Genomic Sci.">
        <title>Complete genome sequence of Weeksella virosa type strain (9751).</title>
        <authorList>
            <person name="Lang E."/>
            <person name="Teshima H."/>
            <person name="Lucas S."/>
            <person name="Lapidus A."/>
            <person name="Hammon N."/>
            <person name="Deshpande S."/>
            <person name="Nolan M."/>
            <person name="Cheng J.F."/>
            <person name="Pitluck S."/>
            <person name="Liolios K."/>
            <person name="Pagani I."/>
            <person name="Mikhailova N."/>
            <person name="Ivanova N."/>
            <person name="Mavromatis K."/>
            <person name="Pati A."/>
            <person name="Tapia R."/>
            <person name="Han C."/>
            <person name="Goodwin L."/>
            <person name="Chen A."/>
            <person name="Palaniappan K."/>
            <person name="Land M."/>
            <person name="Hauser L."/>
            <person name="Chang Y.J."/>
            <person name="Jeffries C.D."/>
            <person name="Brambilla E.M."/>
            <person name="Kopitz M."/>
            <person name="Rohde M."/>
            <person name="Goker M."/>
            <person name="Tindall B.J."/>
            <person name="Detter J.C."/>
            <person name="Woyke T."/>
            <person name="Bristow J."/>
            <person name="Eisen J.A."/>
            <person name="Markowitz V."/>
            <person name="Hugenholtz P."/>
            <person name="Klenk H.P."/>
            <person name="Kyrpides N.C."/>
        </authorList>
    </citation>
    <scope>NUCLEOTIDE SEQUENCE [LARGE SCALE GENOMIC DNA]</scope>
    <source>
        <strain evidence="2">ATCC 43766 / DSM 16922 / JCM 21250 / NBRC 16016 / NCTC 11634 / CL345/78</strain>
    </source>
</reference>
<evidence type="ECO:0000313" key="1">
    <source>
        <dbReference type="EMBL" id="ADX66855.1"/>
    </source>
</evidence>
<accession>F0P2W5</accession>
<dbReference type="KEGG" id="wvi:Weevi_0129"/>
<organism evidence="1 2">
    <name type="scientific">Weeksella virosa (strain ATCC 43766 / DSM 16922 / JCM 21250 / CCUG 30538 / CDC 9751 / IAM 14551 / NBRC 16016 / NCTC 11634 / CL345/78)</name>
    <dbReference type="NCBI Taxonomy" id="865938"/>
    <lineage>
        <taxon>Bacteria</taxon>
        <taxon>Pseudomonadati</taxon>
        <taxon>Bacteroidota</taxon>
        <taxon>Flavobacteriia</taxon>
        <taxon>Flavobacteriales</taxon>
        <taxon>Weeksellaceae</taxon>
        <taxon>Weeksella</taxon>
    </lineage>
</organism>
<keyword evidence="2" id="KW-1185">Reference proteome</keyword>
<protein>
    <submittedName>
        <fullName evidence="1">Uncharacterized protein</fullName>
    </submittedName>
</protein>
<dbReference type="eggNOG" id="ENOG5033CYZ">
    <property type="taxonomic scope" value="Bacteria"/>
</dbReference>
<gene>
    <name evidence="1" type="ordered locus">Weevi_0129</name>
</gene>
<dbReference type="STRING" id="865938.Weevi_0129"/>
<dbReference type="EMBL" id="CP002455">
    <property type="protein sequence ID" value="ADX66855.1"/>
    <property type="molecule type" value="Genomic_DNA"/>
</dbReference>
<dbReference type="AlphaFoldDB" id="F0P2W5"/>